<evidence type="ECO:0000313" key="2">
    <source>
        <dbReference type="EMBL" id="RPA82328.1"/>
    </source>
</evidence>
<reference evidence="2 3" key="1">
    <citation type="journal article" date="2018" name="Nat. Ecol. Evol.">
        <title>Pezizomycetes genomes reveal the molecular basis of ectomycorrhizal truffle lifestyle.</title>
        <authorList>
            <person name="Murat C."/>
            <person name="Payen T."/>
            <person name="Noel B."/>
            <person name="Kuo A."/>
            <person name="Morin E."/>
            <person name="Chen J."/>
            <person name="Kohler A."/>
            <person name="Krizsan K."/>
            <person name="Balestrini R."/>
            <person name="Da Silva C."/>
            <person name="Montanini B."/>
            <person name="Hainaut M."/>
            <person name="Levati E."/>
            <person name="Barry K.W."/>
            <person name="Belfiori B."/>
            <person name="Cichocki N."/>
            <person name="Clum A."/>
            <person name="Dockter R.B."/>
            <person name="Fauchery L."/>
            <person name="Guy J."/>
            <person name="Iotti M."/>
            <person name="Le Tacon F."/>
            <person name="Lindquist E.A."/>
            <person name="Lipzen A."/>
            <person name="Malagnac F."/>
            <person name="Mello A."/>
            <person name="Molinier V."/>
            <person name="Miyauchi S."/>
            <person name="Poulain J."/>
            <person name="Riccioni C."/>
            <person name="Rubini A."/>
            <person name="Sitrit Y."/>
            <person name="Splivallo R."/>
            <person name="Traeger S."/>
            <person name="Wang M."/>
            <person name="Zifcakova L."/>
            <person name="Wipf D."/>
            <person name="Zambonelli A."/>
            <person name="Paolocci F."/>
            <person name="Nowrousian M."/>
            <person name="Ottonello S."/>
            <person name="Baldrian P."/>
            <person name="Spatafora J.W."/>
            <person name="Henrissat B."/>
            <person name="Nagy L.G."/>
            <person name="Aury J.M."/>
            <person name="Wincker P."/>
            <person name="Grigoriev I.V."/>
            <person name="Bonfante P."/>
            <person name="Martin F.M."/>
        </authorList>
    </citation>
    <scope>NUCLEOTIDE SEQUENCE [LARGE SCALE GENOMIC DNA]</scope>
    <source>
        <strain evidence="2 3">RN42</strain>
    </source>
</reference>
<proteinExistence type="predicted"/>
<dbReference type="PANTHER" id="PTHR48148">
    <property type="entry name" value="KERATINOCYTE PROLINE-RICH PROTEIN"/>
    <property type="match status" value="1"/>
</dbReference>
<organism evidence="2 3">
    <name type="scientific">Ascobolus immersus RN42</name>
    <dbReference type="NCBI Taxonomy" id="1160509"/>
    <lineage>
        <taxon>Eukaryota</taxon>
        <taxon>Fungi</taxon>
        <taxon>Dikarya</taxon>
        <taxon>Ascomycota</taxon>
        <taxon>Pezizomycotina</taxon>
        <taxon>Pezizomycetes</taxon>
        <taxon>Pezizales</taxon>
        <taxon>Ascobolaceae</taxon>
        <taxon>Ascobolus</taxon>
    </lineage>
</organism>
<name>A0A3N4ICE0_ASCIM</name>
<feature type="region of interest" description="Disordered" evidence="1">
    <location>
        <begin position="1"/>
        <end position="21"/>
    </location>
</feature>
<dbReference type="PANTHER" id="PTHR48148:SF3">
    <property type="entry name" value="KERATINOCYTE PROLINE-RICH PROTEIN"/>
    <property type="match status" value="1"/>
</dbReference>
<feature type="region of interest" description="Disordered" evidence="1">
    <location>
        <begin position="228"/>
        <end position="329"/>
    </location>
</feature>
<dbReference type="Proteomes" id="UP000275078">
    <property type="component" value="Unassembled WGS sequence"/>
</dbReference>
<dbReference type="EMBL" id="ML119672">
    <property type="protein sequence ID" value="RPA82328.1"/>
    <property type="molecule type" value="Genomic_DNA"/>
</dbReference>
<feature type="compositionally biased region" description="Acidic residues" evidence="1">
    <location>
        <begin position="237"/>
        <end position="260"/>
    </location>
</feature>
<keyword evidence="3" id="KW-1185">Reference proteome</keyword>
<evidence type="ECO:0000313" key="3">
    <source>
        <dbReference type="Proteomes" id="UP000275078"/>
    </source>
</evidence>
<evidence type="ECO:0000256" key="1">
    <source>
        <dbReference type="SAM" id="MobiDB-lite"/>
    </source>
</evidence>
<dbReference type="AlphaFoldDB" id="A0A3N4ICE0"/>
<feature type="compositionally biased region" description="Pro residues" evidence="1">
    <location>
        <begin position="292"/>
        <end position="315"/>
    </location>
</feature>
<protein>
    <submittedName>
        <fullName evidence="2">Uncharacterized protein</fullName>
    </submittedName>
</protein>
<accession>A0A3N4ICE0</accession>
<feature type="region of interest" description="Disordered" evidence="1">
    <location>
        <begin position="381"/>
        <end position="403"/>
    </location>
</feature>
<feature type="compositionally biased region" description="Acidic residues" evidence="1">
    <location>
        <begin position="390"/>
        <end position="403"/>
    </location>
</feature>
<gene>
    <name evidence="2" type="ORF">BJ508DRAFT_325599</name>
</gene>
<feature type="compositionally biased region" description="Low complexity" evidence="1">
    <location>
        <begin position="316"/>
        <end position="329"/>
    </location>
</feature>
<sequence length="403" mass="43799">MAPHEELAGPLFAAPTPVPEPWTPTPSAASLLAMERQLQEDPPAGVTWRYHSLQGVDDHTHDEVSLYRQAQQPDPANPGSFILHQYPIPYFAEFQQALANNTFSINRTRTANASCSFRQFWENGVRGVRPGVWLVPCRYLDRLRFRAENPFYIPGQTPGEREHILPPRHIRAVRLWLHRPEKWYLLGDFYGFRWRVRELEPHHCAAEWAAYCGVLHFLPRNLFRVQSGPAAPPAGDNDTDLDDTEYESSDYSDEEYDSGEDAPIAEGNDEHGMDMDMLSPSPAPASASASPAPEPAPAPASPAPAPASPASPASPAPGSASPAPGSASASAYLAARLAGTVVSPEDIAESVAVVAQMEASQPHAARVAADLIFSLLLESGSKKRPAPDSDSSDSEPSDQQEIC</sequence>